<dbReference type="SUPFAM" id="SSF55961">
    <property type="entry name" value="Bet v1-like"/>
    <property type="match status" value="1"/>
</dbReference>
<dbReference type="EMBL" id="BLJN01000002">
    <property type="protein sequence ID" value="GFE79872.1"/>
    <property type="molecule type" value="Genomic_DNA"/>
</dbReference>
<keyword evidence="10" id="KW-1185">Reference proteome</keyword>
<keyword evidence="4" id="KW-0560">Oxidoreductase</keyword>
<comment type="caution">
    <text evidence="9">The sequence shown here is derived from an EMBL/GenBank/DDBJ whole genome shotgun (WGS) entry which is preliminary data.</text>
</comment>
<gene>
    <name evidence="9" type="ORF">GCM10011487_18720</name>
</gene>
<dbReference type="PANTHER" id="PTHR43756:SF5">
    <property type="entry name" value="CHOLINE MONOOXYGENASE, CHLOROPLASTIC"/>
    <property type="match status" value="1"/>
</dbReference>
<evidence type="ECO:0000256" key="5">
    <source>
        <dbReference type="ARBA" id="ARBA00023004"/>
    </source>
</evidence>
<dbReference type="CDD" id="cd03469">
    <property type="entry name" value="Rieske_RO_Alpha_N"/>
    <property type="match status" value="1"/>
</dbReference>
<evidence type="ECO:0000256" key="6">
    <source>
        <dbReference type="ARBA" id="ARBA00023014"/>
    </source>
</evidence>
<comment type="cofactor">
    <cofactor evidence="1">
        <name>Fe cation</name>
        <dbReference type="ChEBI" id="CHEBI:24875"/>
    </cofactor>
</comment>
<dbReference type="InterPro" id="IPR015879">
    <property type="entry name" value="Ring_hydroxy_dOase_asu_C_dom"/>
</dbReference>
<evidence type="ECO:0000313" key="10">
    <source>
        <dbReference type="Proteomes" id="UP000445000"/>
    </source>
</evidence>
<evidence type="ECO:0000259" key="8">
    <source>
        <dbReference type="PROSITE" id="PS51296"/>
    </source>
</evidence>
<evidence type="ECO:0000256" key="2">
    <source>
        <dbReference type="ARBA" id="ARBA00022714"/>
    </source>
</evidence>
<name>A0A829YB76_9GAMM</name>
<dbReference type="PROSITE" id="PS51296">
    <property type="entry name" value="RIESKE"/>
    <property type="match status" value="1"/>
</dbReference>
<dbReference type="InterPro" id="IPR036922">
    <property type="entry name" value="Rieske_2Fe-2S_sf"/>
</dbReference>
<dbReference type="Gene3D" id="2.102.10.10">
    <property type="entry name" value="Rieske [2Fe-2S] iron-sulphur domain"/>
    <property type="match status" value="1"/>
</dbReference>
<dbReference type="PANTHER" id="PTHR43756">
    <property type="entry name" value="CHOLINE MONOOXYGENASE, CHLOROPLASTIC"/>
    <property type="match status" value="1"/>
</dbReference>
<evidence type="ECO:0000256" key="1">
    <source>
        <dbReference type="ARBA" id="ARBA00001962"/>
    </source>
</evidence>
<evidence type="ECO:0000256" key="4">
    <source>
        <dbReference type="ARBA" id="ARBA00023002"/>
    </source>
</evidence>
<dbReference type="Gene3D" id="3.90.380.10">
    <property type="entry name" value="Naphthalene 1,2-dioxygenase Alpha Subunit, Chain A, domain 1"/>
    <property type="match status" value="1"/>
</dbReference>
<dbReference type="RefSeq" id="WP_161811628.1">
    <property type="nucleotide sequence ID" value="NZ_BLJN01000002.1"/>
</dbReference>
<evidence type="ECO:0000256" key="3">
    <source>
        <dbReference type="ARBA" id="ARBA00022723"/>
    </source>
</evidence>
<keyword evidence="5" id="KW-0408">Iron</keyword>
<dbReference type="GO" id="GO:0016491">
    <property type="term" value="F:oxidoreductase activity"/>
    <property type="evidence" value="ECO:0007669"/>
    <property type="project" value="UniProtKB-KW"/>
</dbReference>
<dbReference type="InterPro" id="IPR001663">
    <property type="entry name" value="Rng_hydr_dOase-A"/>
</dbReference>
<reference evidence="10" key="1">
    <citation type="submission" date="2020-01" db="EMBL/GenBank/DDBJ databases">
        <title>'Steroidobacter agaridevorans' sp. nov., agar-degrading bacteria isolated from rhizosphere soils.</title>
        <authorList>
            <person name="Ikenaga M."/>
            <person name="Kataoka M."/>
            <person name="Murouchi A."/>
            <person name="Katsuragi S."/>
            <person name="Sakai M."/>
        </authorList>
    </citation>
    <scope>NUCLEOTIDE SEQUENCE [LARGE SCALE GENOMIC DNA]</scope>
    <source>
        <strain evidence="10">YU21-B</strain>
    </source>
</reference>
<accession>A0A829YB76</accession>
<proteinExistence type="predicted"/>
<protein>
    <recommendedName>
        <fullName evidence="8">Rieske domain-containing protein</fullName>
    </recommendedName>
</protein>
<dbReference type="AlphaFoldDB" id="A0A829YB76"/>
<dbReference type="SUPFAM" id="SSF50022">
    <property type="entry name" value="ISP domain"/>
    <property type="match status" value="1"/>
</dbReference>
<dbReference type="GO" id="GO:0051537">
    <property type="term" value="F:2 iron, 2 sulfur cluster binding"/>
    <property type="evidence" value="ECO:0007669"/>
    <property type="project" value="UniProtKB-KW"/>
</dbReference>
<feature type="region of interest" description="Disordered" evidence="7">
    <location>
        <begin position="1"/>
        <end position="21"/>
    </location>
</feature>
<dbReference type="Pfam" id="PF00848">
    <property type="entry name" value="Ring_hydroxyl_A"/>
    <property type="match status" value="1"/>
</dbReference>
<keyword evidence="2" id="KW-0001">2Fe-2S</keyword>
<dbReference type="Proteomes" id="UP000445000">
    <property type="component" value="Unassembled WGS sequence"/>
</dbReference>
<dbReference type="PRINTS" id="PR00090">
    <property type="entry name" value="RNGDIOXGNASE"/>
</dbReference>
<dbReference type="InterPro" id="IPR017941">
    <property type="entry name" value="Rieske_2Fe-2S"/>
</dbReference>
<keyword evidence="3" id="KW-0479">Metal-binding</keyword>
<feature type="domain" description="Rieske" evidence="8">
    <location>
        <begin position="52"/>
        <end position="163"/>
    </location>
</feature>
<keyword evidence="6" id="KW-0411">Iron-sulfur</keyword>
<evidence type="ECO:0000256" key="7">
    <source>
        <dbReference type="SAM" id="MobiDB-lite"/>
    </source>
</evidence>
<dbReference type="Pfam" id="PF00355">
    <property type="entry name" value="Rieske"/>
    <property type="match status" value="1"/>
</dbReference>
<organism evidence="9 10">
    <name type="scientific">Steroidobacter agaridevorans</name>
    <dbReference type="NCBI Taxonomy" id="2695856"/>
    <lineage>
        <taxon>Bacteria</taxon>
        <taxon>Pseudomonadati</taxon>
        <taxon>Pseudomonadota</taxon>
        <taxon>Gammaproteobacteria</taxon>
        <taxon>Steroidobacterales</taxon>
        <taxon>Steroidobacteraceae</taxon>
        <taxon>Steroidobacter</taxon>
    </lineage>
</organism>
<evidence type="ECO:0000313" key="9">
    <source>
        <dbReference type="EMBL" id="GFE79872.1"/>
    </source>
</evidence>
<sequence>MSVAPLAKPSTSGGGADWPPGWRTMPHGISVGRYIDPGFLRLEFDKLWTRTWQAAARLDEIPEAGDFTVYNIGDQSVLLVRADESTVKAYHNVCPHRGTALGEGCGKFENSQIMCPFHGWRWNLHGENQFVLERQEFRGGQLQNSDVALKQVKVAVWAGFVFINFDRNAQPFEEFIAPVRDIVEGLAIEDMHHYWWKSIPVPANWKVAQEAFFEAFHVPMTHPQLEKGGAEVVRGLRDEAEFTHRYVAYETYAQGHGRFYGGKKTPMAGHINKQQQQGDPLEDMANRLMMLVDGMDAMVLKEDVEVLRSLRGKPIPEGSSLGGEYVKALYATAAAQQRPMPKPVPEILGMWGGEVFIFPNLMILPQAGNAMIYRVLPDPVDPDRCTFEIYSTRTYPAAARLERATVESVTDLHDPEQLRLIPRQDLGNIPRIQKGLHSRAMRQTWLAVEQEKLILNMHQELDRYLTAE</sequence>
<dbReference type="GO" id="GO:0005506">
    <property type="term" value="F:iron ion binding"/>
    <property type="evidence" value="ECO:0007669"/>
    <property type="project" value="InterPro"/>
</dbReference>